<organism evidence="6 7">
    <name type="scientific">Enterobacter agglomerans</name>
    <name type="common">Erwinia herbicola</name>
    <name type="synonym">Pantoea agglomerans</name>
    <dbReference type="NCBI Taxonomy" id="549"/>
    <lineage>
        <taxon>Bacteria</taxon>
        <taxon>Pseudomonadati</taxon>
        <taxon>Pseudomonadota</taxon>
        <taxon>Gammaproteobacteria</taxon>
        <taxon>Enterobacterales</taxon>
        <taxon>Erwiniaceae</taxon>
        <taxon>Pantoea</taxon>
        <taxon>Pantoea agglomerans group</taxon>
    </lineage>
</organism>
<evidence type="ECO:0000259" key="3">
    <source>
        <dbReference type="Pfam" id="PF08751"/>
    </source>
</evidence>
<dbReference type="InterPro" id="IPR014059">
    <property type="entry name" value="TraI/TrwC_relax"/>
</dbReference>
<feature type="domain" description="TraI 2B/2B-like" evidence="4">
    <location>
        <begin position="732"/>
        <end position="810"/>
    </location>
</feature>
<feature type="compositionally biased region" description="Basic and acidic residues" evidence="1">
    <location>
        <begin position="1925"/>
        <end position="1947"/>
    </location>
</feature>
<dbReference type="Pfam" id="PF13604">
    <property type="entry name" value="AAA_30"/>
    <property type="match status" value="1"/>
</dbReference>
<proteinExistence type="predicted"/>
<dbReference type="CDD" id="cd17933">
    <property type="entry name" value="DEXSc_RecD-like"/>
    <property type="match status" value="1"/>
</dbReference>
<feature type="domain" description="TraI helicase-associated ssDBD N-terminal" evidence="5">
    <location>
        <begin position="544"/>
        <end position="634"/>
    </location>
</feature>
<dbReference type="SUPFAM" id="SSF55464">
    <property type="entry name" value="Origin of replication-binding domain, RBD-like"/>
    <property type="match status" value="1"/>
</dbReference>
<dbReference type="InterPro" id="IPR027417">
    <property type="entry name" value="P-loop_NTPase"/>
</dbReference>
<dbReference type="Proteomes" id="UP000461948">
    <property type="component" value="Unassembled WGS sequence"/>
</dbReference>
<dbReference type="NCBIfam" id="NF041492">
    <property type="entry name" value="MobF"/>
    <property type="match status" value="1"/>
</dbReference>
<protein>
    <submittedName>
        <fullName evidence="6">Conjugative relaxase</fullName>
    </submittedName>
</protein>
<feature type="domain" description="TrwC relaxase" evidence="3">
    <location>
        <begin position="10"/>
        <end position="273"/>
    </location>
</feature>
<dbReference type="GO" id="GO:0003678">
    <property type="term" value="F:DNA helicase activity"/>
    <property type="evidence" value="ECO:0007669"/>
    <property type="project" value="InterPro"/>
</dbReference>
<feature type="region of interest" description="Disordered" evidence="1">
    <location>
        <begin position="1250"/>
        <end position="1287"/>
    </location>
</feature>
<dbReference type="SUPFAM" id="SSF52540">
    <property type="entry name" value="P-loop containing nucleoside triphosphate hydrolases"/>
    <property type="match status" value="2"/>
</dbReference>
<name>A0A7X2MIH5_ENTAG</name>
<dbReference type="Pfam" id="PF08751">
    <property type="entry name" value="TrwC"/>
    <property type="match status" value="1"/>
</dbReference>
<dbReference type="InterPro" id="IPR040668">
    <property type="entry name" value="TraI_2B"/>
</dbReference>
<evidence type="ECO:0000259" key="5">
    <source>
        <dbReference type="Pfam" id="PF22232"/>
    </source>
</evidence>
<dbReference type="NCBIfam" id="TIGR02686">
    <property type="entry name" value="relax_trwC"/>
    <property type="match status" value="1"/>
</dbReference>
<dbReference type="Pfam" id="PF18340">
    <property type="entry name" value="TraI_2B"/>
    <property type="match status" value="1"/>
</dbReference>
<sequence>MMTVAPVGSAADAAGYYSSKDNYYFLDDMPTQWMGEGARELGLEGPVDLDTFTGILHGNLPNGVTLGKEMQGAHVHRPGHDFTFSAPKSVSMLILAGGDKRLLEAHHDALKETLAIMEQTISARDTKEGITHIVTSGKMVTALFTHDTSRNLDPQVHTHAVVANVTELDGKWKALATDTIHGAGFIETAYRNQITYGKIYRNVLKGKAEAIGYETVPTGGRHDLWEIKGFTETVLEEFSSRHREIHARAGEDASLKSRDVAALDTRQRKQDISRYGEDEPAPVRTRPDPSSLNVTSEPAMERAVTAAKNSPGISGKASSNTAIREQDEPITTPVPVPERSETAAEKPPVIVEEPSLVPPVRELDAPIEKPETADGRTRLQDRWQRQMDDVGFDIGSVISEAKAREAMLPAQEETIPALTQAMDAVRIAISVLSDNRTRFTYGDLLLTAHEAGETQQKLPDLRRAIDQAIGEDLLTPLDGEKGVFTSHIHLLDELSVQSLTADILKENKVANLRIFSKAPPAHLEKAALAPVSILNAPASVQRLRETTEELVTMSREQGRDVKVLTSSAERALSFGKSPLIKNDLLSRSRVLDSTFSLGIQSTLIIEGAEKLGLKEMLVLTGEAREKNAQLIFLDSAGRQSNANALSVLASAGVERLTLSTPAPEMATRVLSIQDKRERYQVLADRYAELSGGDAPVTAVVTGAREQQQLTGVIRDALQNAGKLGRNAVNVEARTPVFATAKERRLPATYRSGMVLEDRSGKEETRHYVIDRVHEDTRMLSLTDSDGVLTRVKMADLNGDWRLFTRTTLSVAQGEQLFALAADKEAGLKARDRLTVTSVENGMLTIQQEGQKRPLRLSADNPLYVTHGYVSAPGSRDHEAGTVLASLGARDLSANMMNALAQSGNQAEIYTGEALSRAEEKLGRLQGNRTPLELVRQLSGREEAGEAMDSLKSGVQTDAQKAVSRAVANMRDVAFPFAQLTEKATEFLGSTRGVIGEITRLEDAGELIKVPYDGEARYVARATWEMEKAIIREVEAGKNTLTPLMESALAVLPSSLTVGQRDASALILQSADRFTAVQGYAGVGKTTQFNAVKTAIDTLPETVRPIVIGLGPTHRAVKEMRSIGIEGQTMKSFLLDWQQRTAAGEKVSYGNTLFLIDEASMLGNQDTAEAMRAIAAGNGRAVMVGDVAQLESPESGAPFRLLQERSPIDVAVMKEIKRQLSDDLRGAVYSVIENKAAAALEKIDRVSPAVVSRQAGSQTPVRSVVEIPPPPKDENGNELPGPDGKRAPRVHDAIVADYMSRTPSARAETLIVVSLNDDRRAINAGIHQAMTEAKELGGKAVQVPVLERVSGGRHDFNKFDAWRVGHVVLSGERYLNVIGLDRGTNNVLLRDEDGRMRYYSPAELNATEIEVFRKETLELRTGDSIRMNKTQRQAGHAAHEQYRVAALHDNGDVVLQGTSGKKVISPGDTLADRHIDYAWAVTGHGAQGASSRFVIALESATGRRGMISGMRSFYISLSRAKEHVQVYSDNVKLWKEALIREEKGFKTAHDALSPEIERKQARAIWSMGQPLAKTAIGRAFLNSHALRGWPVTARIIPPTRKYPEPHLALPAYDGNGKAAGLTLIPLRHEKGTLNPGQPRQLATDSAQAALLQKSRNGETVIVSDLAQGLIVARDRPEAGVVILTGRQQPSAQLLRVAGGHAEQAMRPDATLLSLVKAELQDMLKMLPLNEPAQDERETLRTALEAIKDSLVLPEVHREEKGERALDSAEIRKTAQLLSELPVIKLPETSREGMDKNTLPAELAERIAEAMQHKLSVLPAETAPDYTSLVRQASEELAQAGDMPPDSAVRAVLNALSGSRLPSGITSQGEMPAGGSLPASVVRHVQDELAAIQVTGKHMHETISEREVASVARELDRQVQVTLPPEVRGREPERELPSPEITRHIQKER</sequence>
<feature type="compositionally biased region" description="Basic and acidic residues" evidence="1">
    <location>
        <begin position="250"/>
        <end position="277"/>
    </location>
</feature>
<dbReference type="GO" id="GO:0003677">
    <property type="term" value="F:DNA binding"/>
    <property type="evidence" value="ECO:0007669"/>
    <property type="project" value="InterPro"/>
</dbReference>
<dbReference type="GO" id="GO:0005524">
    <property type="term" value="F:ATP binding"/>
    <property type="evidence" value="ECO:0007669"/>
    <property type="project" value="InterPro"/>
</dbReference>
<dbReference type="InterPro" id="IPR009767">
    <property type="entry name" value="DNA_helicase_TraI_C"/>
</dbReference>
<reference evidence="6 7" key="1">
    <citation type="submission" date="2019-11" db="EMBL/GenBank/DDBJ databases">
        <title>Draft Genome Sequence of Plant Growth-Promoting Rhizosphere-Associated Bacteria.</title>
        <authorList>
            <person name="Vasilyev I.Y."/>
            <person name="Radchenko V."/>
            <person name="Ilnitskaya E.V."/>
        </authorList>
    </citation>
    <scope>NUCLEOTIDE SEQUENCE [LARGE SCALE GENOMIC DNA]</scope>
    <source>
        <strain evidence="6 7">VRA_MhP_f</strain>
    </source>
</reference>
<dbReference type="RefSeq" id="WP_187495271.1">
    <property type="nucleotide sequence ID" value="NZ_JACSXB010000018.1"/>
</dbReference>
<accession>A0A7X2MIH5</accession>
<dbReference type="GO" id="GO:0016818">
    <property type="term" value="F:hydrolase activity, acting on acid anhydrides, in phosphorus-containing anhydrides"/>
    <property type="evidence" value="ECO:0007669"/>
    <property type="project" value="InterPro"/>
</dbReference>
<dbReference type="Pfam" id="PF07057">
    <property type="entry name" value="TraI_C"/>
    <property type="match status" value="1"/>
</dbReference>
<feature type="region of interest" description="Disordered" evidence="1">
    <location>
        <begin position="250"/>
        <end position="346"/>
    </location>
</feature>
<evidence type="ECO:0000259" key="2">
    <source>
        <dbReference type="Pfam" id="PF07057"/>
    </source>
</evidence>
<dbReference type="EMBL" id="WKLC01000008">
    <property type="protein sequence ID" value="MSE13735.1"/>
    <property type="molecule type" value="Genomic_DNA"/>
</dbReference>
<evidence type="ECO:0000256" key="1">
    <source>
        <dbReference type="SAM" id="MobiDB-lite"/>
    </source>
</evidence>
<comment type="caution">
    <text evidence="6">The sequence shown here is derived from an EMBL/GenBank/DDBJ whole genome shotgun (WGS) entry which is preliminary data.</text>
</comment>
<dbReference type="Pfam" id="PF22232">
    <property type="entry name" value="TraI_hel_assoc_N"/>
    <property type="match status" value="1"/>
</dbReference>
<evidence type="ECO:0000313" key="6">
    <source>
        <dbReference type="EMBL" id="MSE13735.1"/>
    </source>
</evidence>
<dbReference type="InterPro" id="IPR054558">
    <property type="entry name" value="TraI_hel_assoc_DBD_N"/>
</dbReference>
<dbReference type="InterPro" id="IPR014862">
    <property type="entry name" value="TrwC"/>
</dbReference>
<gene>
    <name evidence="6" type="ORF">GKC49_00755</name>
</gene>
<dbReference type="Gene3D" id="3.40.50.300">
    <property type="entry name" value="P-loop containing nucleotide triphosphate hydrolases"/>
    <property type="match status" value="1"/>
</dbReference>
<feature type="domain" description="DNA helicase TraI type C-terminal" evidence="2">
    <location>
        <begin position="1546"/>
        <end position="1698"/>
    </location>
</feature>
<feature type="compositionally biased region" description="Polar residues" evidence="1">
    <location>
        <begin position="307"/>
        <end position="323"/>
    </location>
</feature>
<evidence type="ECO:0000313" key="7">
    <source>
        <dbReference type="Proteomes" id="UP000461948"/>
    </source>
</evidence>
<feature type="region of interest" description="Disordered" evidence="1">
    <location>
        <begin position="1920"/>
        <end position="1947"/>
    </location>
</feature>
<evidence type="ECO:0000259" key="4">
    <source>
        <dbReference type="Pfam" id="PF18340"/>
    </source>
</evidence>